<accession>A0A9P6UXY1</accession>
<keyword evidence="2" id="KW-0472">Membrane</keyword>
<feature type="transmembrane region" description="Helical" evidence="2">
    <location>
        <begin position="70"/>
        <end position="91"/>
    </location>
</feature>
<reference evidence="3" key="1">
    <citation type="journal article" date="2020" name="Fungal Divers.">
        <title>Resolving the Mortierellaceae phylogeny through synthesis of multi-gene phylogenetics and phylogenomics.</title>
        <authorList>
            <person name="Vandepol N."/>
            <person name="Liber J."/>
            <person name="Desiro A."/>
            <person name="Na H."/>
            <person name="Kennedy M."/>
            <person name="Barry K."/>
            <person name="Grigoriev I.V."/>
            <person name="Miller A.N."/>
            <person name="O'Donnell K."/>
            <person name="Stajich J.E."/>
            <person name="Bonito G."/>
        </authorList>
    </citation>
    <scope>NUCLEOTIDE SEQUENCE</scope>
    <source>
        <strain evidence="3">REB-010B</strain>
    </source>
</reference>
<keyword evidence="2" id="KW-0812">Transmembrane</keyword>
<dbReference type="AlphaFoldDB" id="A0A9P6UXY1"/>
<feature type="region of interest" description="Disordered" evidence="1">
    <location>
        <begin position="241"/>
        <end position="291"/>
    </location>
</feature>
<evidence type="ECO:0000313" key="4">
    <source>
        <dbReference type="Proteomes" id="UP000738325"/>
    </source>
</evidence>
<feature type="transmembrane region" description="Helical" evidence="2">
    <location>
        <begin position="7"/>
        <end position="27"/>
    </location>
</feature>
<proteinExistence type="predicted"/>
<evidence type="ECO:0000256" key="1">
    <source>
        <dbReference type="SAM" id="MobiDB-lite"/>
    </source>
</evidence>
<feature type="transmembrane region" description="Helical" evidence="2">
    <location>
        <begin position="103"/>
        <end position="122"/>
    </location>
</feature>
<dbReference type="Proteomes" id="UP000738325">
    <property type="component" value="Unassembled WGS sequence"/>
</dbReference>
<feature type="transmembrane region" description="Helical" evidence="2">
    <location>
        <begin position="134"/>
        <end position="158"/>
    </location>
</feature>
<feature type="region of interest" description="Disordered" evidence="1">
    <location>
        <begin position="196"/>
        <end position="221"/>
    </location>
</feature>
<keyword evidence="2" id="KW-1133">Transmembrane helix</keyword>
<evidence type="ECO:0000313" key="3">
    <source>
        <dbReference type="EMBL" id="KAG0324997.1"/>
    </source>
</evidence>
<dbReference type="EMBL" id="JAAAIP010000128">
    <property type="protein sequence ID" value="KAG0324997.1"/>
    <property type="molecule type" value="Genomic_DNA"/>
</dbReference>
<dbReference type="OrthoDB" id="2383397at2759"/>
<evidence type="ECO:0000256" key="2">
    <source>
        <dbReference type="SAM" id="Phobius"/>
    </source>
</evidence>
<keyword evidence="4" id="KW-1185">Reference proteome</keyword>
<name>A0A9P6UXY1_9FUNG</name>
<gene>
    <name evidence="3" type="ORF">BGZ99_001152</name>
</gene>
<organism evidence="3 4">
    <name type="scientific">Dissophora globulifera</name>
    <dbReference type="NCBI Taxonomy" id="979702"/>
    <lineage>
        <taxon>Eukaryota</taxon>
        <taxon>Fungi</taxon>
        <taxon>Fungi incertae sedis</taxon>
        <taxon>Mucoromycota</taxon>
        <taxon>Mortierellomycotina</taxon>
        <taxon>Mortierellomycetes</taxon>
        <taxon>Mortierellales</taxon>
        <taxon>Mortierellaceae</taxon>
        <taxon>Dissophora</taxon>
    </lineage>
</organism>
<sequence>MVRARRFHSNFLFCIPLTQGVLIVILLDFCKNAVFFSRQVHNLVPTVPTTLGNGQVAERSKDAAYLAAQYVYAIWMIIMMIKAIVGLRANLKFNLRVMGWYNLLFGLDSAFEFVHTTLGVIFQDMSQMDAGAVIRFYCVNYLILLVQLYGFFCCWIHLKWVHIEMAHELIASTPQEPPLELMFPCIKGRLGRRSASETVADTLEDGTMGTSEGVTPASANPVMSTTSGSFSVISMPEITPLPPVPPAASSEMDTTTESQRSLEPLPANRSRASLEGTARGGDGEIQEIAPR</sequence>
<protein>
    <submittedName>
        <fullName evidence="3">Uncharacterized protein</fullName>
    </submittedName>
</protein>
<feature type="compositionally biased region" description="Polar residues" evidence="1">
    <location>
        <begin position="251"/>
        <end position="261"/>
    </location>
</feature>
<comment type="caution">
    <text evidence="3">The sequence shown here is derived from an EMBL/GenBank/DDBJ whole genome shotgun (WGS) entry which is preliminary data.</text>
</comment>
<feature type="compositionally biased region" description="Polar residues" evidence="1">
    <location>
        <begin position="208"/>
        <end position="221"/>
    </location>
</feature>